<proteinExistence type="inferred from homology"/>
<evidence type="ECO:0000256" key="2">
    <source>
        <dbReference type="ARBA" id="ARBA00022676"/>
    </source>
</evidence>
<keyword evidence="6" id="KW-1185">Reference proteome</keyword>
<sequence>METTPKISVIMSAYNESFDELSRSINSILNQTFQNIEFIIVSDNPDNQDIKTAVYEANDQRIKFIENKENIGLVRSLNRAISKATGNFIARMDADDISRKTRLKDELQYMQKNNLDVVGSFIEIIDERGIVQKSAMRFPVTASQVKVFMRWGNCLAHPTWLAKSNVYQDLNGYRNVPRCEDYDFILRAIAHGYKVGNIPKVELSYRIRQSGVSKSHETEQFLLRDYLAKNMKQIDLLTEDTITDFLNSEKFRRQLEQLSYYKREKQMIKTGSSIEKIKSTVQILKSRFFWRDIVEKTSLLLREHI</sequence>
<accession>A0A8I0AET7</accession>
<protein>
    <submittedName>
        <fullName evidence="5">Glycosyltransferase</fullName>
    </submittedName>
</protein>
<comment type="similarity">
    <text evidence="1">Belongs to the glycosyltransferase 2 family.</text>
</comment>
<dbReference type="AlphaFoldDB" id="A0A8I0AET7"/>
<gene>
    <name evidence="5" type="ORF">H8S54_06160</name>
</gene>
<dbReference type="InterPro" id="IPR001173">
    <property type="entry name" value="Glyco_trans_2-like"/>
</dbReference>
<reference evidence="5 6" key="1">
    <citation type="submission" date="2020-08" db="EMBL/GenBank/DDBJ databases">
        <title>Genome public.</title>
        <authorList>
            <person name="Liu C."/>
            <person name="Sun Q."/>
        </authorList>
    </citation>
    <scope>NUCLEOTIDE SEQUENCE [LARGE SCALE GENOMIC DNA]</scope>
    <source>
        <strain evidence="5 6">BX17</strain>
    </source>
</reference>
<dbReference type="PANTHER" id="PTHR43685:SF5">
    <property type="entry name" value="GLYCOSYLTRANSFERASE EPSE-RELATED"/>
    <property type="match status" value="1"/>
</dbReference>
<dbReference type="RefSeq" id="WP_186901106.1">
    <property type="nucleotide sequence ID" value="NZ_JACOOT010000014.1"/>
</dbReference>
<dbReference type="Proteomes" id="UP000652847">
    <property type="component" value="Unassembled WGS sequence"/>
</dbReference>
<feature type="domain" description="Glycosyltransferase 2-like" evidence="4">
    <location>
        <begin position="8"/>
        <end position="133"/>
    </location>
</feature>
<evidence type="ECO:0000313" key="5">
    <source>
        <dbReference type="EMBL" id="MBC5650702.1"/>
    </source>
</evidence>
<dbReference type="Gene3D" id="3.90.550.10">
    <property type="entry name" value="Spore Coat Polysaccharide Biosynthesis Protein SpsA, Chain A"/>
    <property type="match status" value="1"/>
</dbReference>
<evidence type="ECO:0000256" key="1">
    <source>
        <dbReference type="ARBA" id="ARBA00006739"/>
    </source>
</evidence>
<dbReference type="GO" id="GO:0016757">
    <property type="term" value="F:glycosyltransferase activity"/>
    <property type="evidence" value="ECO:0007669"/>
    <property type="project" value="UniProtKB-KW"/>
</dbReference>
<evidence type="ECO:0000313" key="6">
    <source>
        <dbReference type="Proteomes" id="UP000652847"/>
    </source>
</evidence>
<keyword evidence="3 5" id="KW-0808">Transferase</keyword>
<dbReference type="SUPFAM" id="SSF53448">
    <property type="entry name" value="Nucleotide-diphospho-sugar transferases"/>
    <property type="match status" value="1"/>
</dbReference>
<keyword evidence="2" id="KW-0328">Glycosyltransferase</keyword>
<evidence type="ECO:0000256" key="3">
    <source>
        <dbReference type="ARBA" id="ARBA00022679"/>
    </source>
</evidence>
<dbReference type="Pfam" id="PF00535">
    <property type="entry name" value="Glycos_transf_2"/>
    <property type="match status" value="1"/>
</dbReference>
<dbReference type="InterPro" id="IPR050834">
    <property type="entry name" value="Glycosyltransf_2"/>
</dbReference>
<comment type="caution">
    <text evidence="5">The sequence shown here is derived from an EMBL/GenBank/DDBJ whole genome shotgun (WGS) entry which is preliminary data.</text>
</comment>
<dbReference type="PANTHER" id="PTHR43685">
    <property type="entry name" value="GLYCOSYLTRANSFERASE"/>
    <property type="match status" value="1"/>
</dbReference>
<dbReference type="EMBL" id="JACOOT010000014">
    <property type="protein sequence ID" value="MBC5650702.1"/>
    <property type="molecule type" value="Genomic_DNA"/>
</dbReference>
<dbReference type="InterPro" id="IPR029044">
    <property type="entry name" value="Nucleotide-diphossugar_trans"/>
</dbReference>
<organism evidence="5 6">
    <name type="scientific">Blautia segnis</name>
    <dbReference type="NCBI Taxonomy" id="2763030"/>
    <lineage>
        <taxon>Bacteria</taxon>
        <taxon>Bacillati</taxon>
        <taxon>Bacillota</taxon>
        <taxon>Clostridia</taxon>
        <taxon>Lachnospirales</taxon>
        <taxon>Lachnospiraceae</taxon>
        <taxon>Blautia</taxon>
    </lineage>
</organism>
<name>A0A8I0AET7_9FIRM</name>
<evidence type="ECO:0000259" key="4">
    <source>
        <dbReference type="Pfam" id="PF00535"/>
    </source>
</evidence>